<evidence type="ECO:0000313" key="3">
    <source>
        <dbReference type="EMBL" id="SUU84683.1"/>
    </source>
</evidence>
<feature type="transmembrane region" description="Helical" evidence="1">
    <location>
        <begin position="20"/>
        <end position="40"/>
    </location>
</feature>
<accession>A0A380W886</accession>
<dbReference type="OrthoDB" id="6183775at2"/>
<feature type="transmembrane region" description="Helical" evidence="1">
    <location>
        <begin position="133"/>
        <end position="151"/>
    </location>
</feature>
<dbReference type="Pfam" id="PF07331">
    <property type="entry name" value="TctB"/>
    <property type="match status" value="1"/>
</dbReference>
<organism evidence="3 4">
    <name type="scientific">Afipia felis</name>
    <name type="common">Cat scratch disease bacillus</name>
    <dbReference type="NCBI Taxonomy" id="1035"/>
    <lineage>
        <taxon>Bacteria</taxon>
        <taxon>Pseudomonadati</taxon>
        <taxon>Pseudomonadota</taxon>
        <taxon>Alphaproteobacteria</taxon>
        <taxon>Hyphomicrobiales</taxon>
        <taxon>Nitrobacteraceae</taxon>
        <taxon>Afipia</taxon>
    </lineage>
</organism>
<keyword evidence="1" id="KW-0812">Transmembrane</keyword>
<dbReference type="Proteomes" id="UP000254343">
    <property type="component" value="Unassembled WGS sequence"/>
</dbReference>
<gene>
    <name evidence="3" type="ORF">NCTC12722_01881</name>
</gene>
<feature type="domain" description="DUF1468" evidence="2">
    <location>
        <begin position="27"/>
        <end position="160"/>
    </location>
</feature>
<sequence length="170" mass="18889">MSTSVQSDSPQGEPERGLSYRAVECGWALIVAAFAALALWDSYERGAGWSGGPQSGFFPAQMGALLLVASIIVFFQGLRRPDKVFVTWEQLRRVCQVLIPLFFYVLAIGYVGVYVASAVFIAGFMLAFGSFRWWAVLLAGFLIPVITFWVFELQFKVPLPKGPLEAWFGY</sequence>
<dbReference type="InterPro" id="IPR009936">
    <property type="entry name" value="DUF1468"/>
</dbReference>
<evidence type="ECO:0000313" key="4">
    <source>
        <dbReference type="Proteomes" id="UP000254343"/>
    </source>
</evidence>
<dbReference type="RefSeq" id="WP_002715508.1">
    <property type="nucleotide sequence ID" value="NZ_UFSI01000001.1"/>
</dbReference>
<proteinExistence type="predicted"/>
<feature type="transmembrane region" description="Helical" evidence="1">
    <location>
        <begin position="98"/>
        <end position="127"/>
    </location>
</feature>
<protein>
    <submittedName>
        <fullName evidence="3">Tripartite tricarboxylate transporter TctB family</fullName>
    </submittedName>
</protein>
<evidence type="ECO:0000259" key="2">
    <source>
        <dbReference type="Pfam" id="PF07331"/>
    </source>
</evidence>
<dbReference type="EMBL" id="UIGB01000001">
    <property type="protein sequence ID" value="SUU84683.1"/>
    <property type="molecule type" value="Genomic_DNA"/>
</dbReference>
<feature type="transmembrane region" description="Helical" evidence="1">
    <location>
        <begin position="60"/>
        <end position="78"/>
    </location>
</feature>
<keyword evidence="1" id="KW-1133">Transmembrane helix</keyword>
<reference evidence="3 4" key="1">
    <citation type="submission" date="2018-06" db="EMBL/GenBank/DDBJ databases">
        <authorList>
            <consortium name="Pathogen Informatics"/>
            <person name="Doyle S."/>
        </authorList>
    </citation>
    <scope>NUCLEOTIDE SEQUENCE [LARGE SCALE GENOMIC DNA]</scope>
    <source>
        <strain evidence="3 4">NCTC12722</strain>
    </source>
</reference>
<evidence type="ECO:0000256" key="1">
    <source>
        <dbReference type="SAM" id="Phobius"/>
    </source>
</evidence>
<dbReference type="AlphaFoldDB" id="A0A380W886"/>
<keyword evidence="1" id="KW-0472">Membrane</keyword>
<name>A0A380W886_AFIFE</name>